<dbReference type="InterPro" id="IPR011060">
    <property type="entry name" value="RibuloseP-bd_barrel"/>
</dbReference>
<keyword evidence="13" id="KW-0862">Zinc</keyword>
<dbReference type="PROSITE" id="PS01085">
    <property type="entry name" value="RIBUL_P_3_EPIMER_1"/>
    <property type="match status" value="1"/>
</dbReference>
<dbReference type="SUPFAM" id="SSF51366">
    <property type="entry name" value="Ribulose-phoshate binding barrel"/>
    <property type="match status" value="1"/>
</dbReference>
<dbReference type="InterPro" id="IPR026019">
    <property type="entry name" value="Ribul_P_3_epim"/>
</dbReference>
<dbReference type="GO" id="GO:0005737">
    <property type="term" value="C:cytoplasm"/>
    <property type="evidence" value="ECO:0007669"/>
    <property type="project" value="UniProtKB-ARBA"/>
</dbReference>
<keyword evidence="13" id="KW-0170">Cobalt</keyword>
<evidence type="ECO:0000256" key="7">
    <source>
        <dbReference type="ARBA" id="ARBA00013188"/>
    </source>
</evidence>
<keyword evidence="8 10" id="KW-0479">Metal-binding</keyword>
<feature type="binding site" evidence="10 14">
    <location>
        <begin position="143"/>
        <end position="146"/>
    </location>
    <ligand>
        <name>substrate</name>
    </ligand>
</feature>
<feature type="active site" description="Proton donor" evidence="10 12">
    <location>
        <position position="176"/>
    </location>
</feature>
<dbReference type="EMBL" id="JACIFF010000004">
    <property type="protein sequence ID" value="MBB4079271.1"/>
    <property type="molecule type" value="Genomic_DNA"/>
</dbReference>
<feature type="binding site" evidence="10 14">
    <location>
        <position position="9"/>
    </location>
    <ligand>
        <name>substrate</name>
    </ligand>
</feature>
<proteinExistence type="inferred from homology"/>
<feature type="binding site" evidence="14">
    <location>
        <position position="178"/>
    </location>
    <ligand>
        <name>substrate</name>
    </ligand>
</feature>
<feature type="binding site" evidence="10 13">
    <location>
        <position position="67"/>
    </location>
    <ligand>
        <name>a divalent metal cation</name>
        <dbReference type="ChEBI" id="CHEBI:60240"/>
    </ligand>
</feature>
<comment type="cofactor">
    <cofactor evidence="3">
        <name>Co(2+)</name>
        <dbReference type="ChEBI" id="CHEBI:48828"/>
    </cofactor>
</comment>
<evidence type="ECO:0000313" key="15">
    <source>
        <dbReference type="EMBL" id="MBB4079271.1"/>
    </source>
</evidence>
<dbReference type="PROSITE" id="PS01086">
    <property type="entry name" value="RIBUL_P_3_EPIMER_2"/>
    <property type="match status" value="1"/>
</dbReference>
<dbReference type="PANTHER" id="PTHR11749">
    <property type="entry name" value="RIBULOSE-5-PHOSPHATE-3-EPIMERASE"/>
    <property type="match status" value="1"/>
</dbReference>
<dbReference type="GO" id="GO:0004750">
    <property type="term" value="F:D-ribulose-phosphate 3-epimerase activity"/>
    <property type="evidence" value="ECO:0007669"/>
    <property type="project" value="UniProtKB-UniRule"/>
</dbReference>
<evidence type="ECO:0000256" key="13">
    <source>
        <dbReference type="PIRSR" id="PIRSR001461-2"/>
    </source>
</evidence>
<comment type="similarity">
    <text evidence="6 10 11">Belongs to the ribulose-phosphate 3-epimerase family.</text>
</comment>
<dbReference type="PIRSF" id="PIRSF001461">
    <property type="entry name" value="RPE"/>
    <property type="match status" value="1"/>
</dbReference>
<organism evidence="15 16">
    <name type="scientific">Neolewinella aquimaris</name>
    <dbReference type="NCBI Taxonomy" id="1835722"/>
    <lineage>
        <taxon>Bacteria</taxon>
        <taxon>Pseudomonadati</taxon>
        <taxon>Bacteroidota</taxon>
        <taxon>Saprospiria</taxon>
        <taxon>Saprospirales</taxon>
        <taxon>Lewinellaceae</taxon>
        <taxon>Neolewinella</taxon>
    </lineage>
</organism>
<protein>
    <recommendedName>
        <fullName evidence="7 10">Ribulose-phosphate 3-epimerase</fullName>
        <ecNumber evidence="7 10">5.1.3.1</ecNumber>
    </recommendedName>
</protein>
<comment type="pathway">
    <text evidence="10">Carbohydrate degradation.</text>
</comment>
<keyword evidence="10 11" id="KW-0119">Carbohydrate metabolism</keyword>
<dbReference type="GO" id="GO:0019323">
    <property type="term" value="P:pentose catabolic process"/>
    <property type="evidence" value="ECO:0007669"/>
    <property type="project" value="UniProtKB-UniRule"/>
</dbReference>
<evidence type="ECO:0000256" key="4">
    <source>
        <dbReference type="ARBA" id="ARBA00001947"/>
    </source>
</evidence>
<evidence type="ECO:0000256" key="2">
    <source>
        <dbReference type="ARBA" id="ARBA00001936"/>
    </source>
</evidence>
<evidence type="ECO:0000256" key="1">
    <source>
        <dbReference type="ARBA" id="ARBA00001782"/>
    </source>
</evidence>
<comment type="caution">
    <text evidence="15">The sequence shown here is derived from an EMBL/GenBank/DDBJ whole genome shotgun (WGS) entry which is preliminary data.</text>
</comment>
<name>A0A840E219_9BACT</name>
<comment type="cofactor">
    <cofactor evidence="4">
        <name>Zn(2+)</name>
        <dbReference type="ChEBI" id="CHEBI:29105"/>
    </cofactor>
</comment>
<dbReference type="Gene3D" id="3.20.20.70">
    <property type="entry name" value="Aldolase class I"/>
    <property type="match status" value="1"/>
</dbReference>
<evidence type="ECO:0000256" key="8">
    <source>
        <dbReference type="ARBA" id="ARBA00022723"/>
    </source>
</evidence>
<dbReference type="EC" id="5.1.3.1" evidence="7 10"/>
<dbReference type="RefSeq" id="WP_183495524.1">
    <property type="nucleotide sequence ID" value="NZ_JACIFF010000004.1"/>
</dbReference>
<feature type="binding site" evidence="10 13">
    <location>
        <position position="34"/>
    </location>
    <ligand>
        <name>a divalent metal cation</name>
        <dbReference type="ChEBI" id="CHEBI:60240"/>
    </ligand>
</feature>
<dbReference type="AlphaFoldDB" id="A0A840E219"/>
<evidence type="ECO:0000256" key="11">
    <source>
        <dbReference type="PIRNR" id="PIRNR001461"/>
    </source>
</evidence>
<keyword evidence="16" id="KW-1185">Reference proteome</keyword>
<comment type="catalytic activity">
    <reaction evidence="1 10 11">
        <text>D-ribulose 5-phosphate = D-xylulose 5-phosphate</text>
        <dbReference type="Rhea" id="RHEA:13677"/>
        <dbReference type="ChEBI" id="CHEBI:57737"/>
        <dbReference type="ChEBI" id="CHEBI:58121"/>
        <dbReference type="EC" id="5.1.3.1"/>
    </reaction>
</comment>
<evidence type="ECO:0000256" key="5">
    <source>
        <dbReference type="ARBA" id="ARBA00001954"/>
    </source>
</evidence>
<evidence type="ECO:0000256" key="12">
    <source>
        <dbReference type="PIRSR" id="PIRSR001461-1"/>
    </source>
</evidence>
<feature type="binding site" evidence="10 14">
    <location>
        <position position="67"/>
    </location>
    <ligand>
        <name>substrate</name>
    </ligand>
</feature>
<comment type="cofactor">
    <cofactor evidence="5">
        <name>Fe(2+)</name>
        <dbReference type="ChEBI" id="CHEBI:29033"/>
    </cofactor>
</comment>
<dbReference type="Pfam" id="PF00834">
    <property type="entry name" value="Ribul_P_3_epim"/>
    <property type="match status" value="1"/>
</dbReference>
<keyword evidence="9 10" id="KW-0413">Isomerase</keyword>
<feature type="binding site" evidence="10 13">
    <location>
        <position position="36"/>
    </location>
    <ligand>
        <name>a divalent metal cation</name>
        <dbReference type="ChEBI" id="CHEBI:60240"/>
    </ligand>
</feature>
<feature type="binding site" evidence="10">
    <location>
        <begin position="176"/>
        <end position="178"/>
    </location>
    <ligand>
        <name>substrate</name>
    </ligand>
</feature>
<dbReference type="InterPro" id="IPR000056">
    <property type="entry name" value="Ribul_P_3_epim-like"/>
</dbReference>
<feature type="binding site" evidence="10 13">
    <location>
        <position position="176"/>
    </location>
    <ligand>
        <name>a divalent metal cation</name>
        <dbReference type="ChEBI" id="CHEBI:60240"/>
    </ligand>
</feature>
<evidence type="ECO:0000313" key="16">
    <source>
        <dbReference type="Proteomes" id="UP000576209"/>
    </source>
</evidence>
<feature type="active site" description="Proton acceptor" evidence="10 12">
    <location>
        <position position="36"/>
    </location>
</feature>
<dbReference type="GO" id="GO:0006098">
    <property type="term" value="P:pentose-phosphate shunt"/>
    <property type="evidence" value="ECO:0007669"/>
    <property type="project" value="UniProtKB-UniRule"/>
</dbReference>
<comment type="function">
    <text evidence="10">Catalyzes the reversible epimerization of D-ribulose 5-phosphate to D-xylulose 5-phosphate.</text>
</comment>
<keyword evidence="13" id="KW-0464">Manganese</keyword>
<sequence>MSSHLVAPSLLAADFRHLDRAIDLVNTSEADWFHLDVMDGRFVPNISFGQFIIEQIAQGAEKYVDVHLMIEDPGRYIESFARAGANGITVHAEACTHLHRVVQQIKESGAKAGVALNPHTPVSHLENVIEDLDTVLIMTVNPGFGGQKFIYQSIPKLRQTRDLITVHNSRAVIEVDGGIGLQNAQKVLEAGARVLVAGSAVFGADDPAAVISQLKAIDANPVAYV</sequence>
<evidence type="ECO:0000256" key="10">
    <source>
        <dbReference type="HAMAP-Rule" id="MF_02227"/>
    </source>
</evidence>
<dbReference type="HAMAP" id="MF_02227">
    <property type="entry name" value="RPE"/>
    <property type="match status" value="1"/>
</dbReference>
<reference evidence="15 16" key="1">
    <citation type="submission" date="2020-08" db="EMBL/GenBank/DDBJ databases">
        <title>Genomic Encyclopedia of Type Strains, Phase IV (KMG-IV): sequencing the most valuable type-strain genomes for metagenomic binning, comparative biology and taxonomic classification.</title>
        <authorList>
            <person name="Goeker M."/>
        </authorList>
    </citation>
    <scope>NUCLEOTIDE SEQUENCE [LARGE SCALE GENOMIC DNA]</scope>
    <source>
        <strain evidence="15 16">DSM 105137</strain>
    </source>
</reference>
<dbReference type="FunFam" id="3.20.20.70:FF:000004">
    <property type="entry name" value="Ribulose-phosphate 3-epimerase"/>
    <property type="match status" value="1"/>
</dbReference>
<dbReference type="NCBIfam" id="TIGR01163">
    <property type="entry name" value="rpe"/>
    <property type="match status" value="1"/>
</dbReference>
<comment type="cofactor">
    <cofactor evidence="10 13">
        <name>a divalent metal cation</name>
        <dbReference type="ChEBI" id="CHEBI:60240"/>
    </cofactor>
    <text evidence="10 13">Binds 1 divalent metal cation per subunit.</text>
</comment>
<evidence type="ECO:0000256" key="14">
    <source>
        <dbReference type="PIRSR" id="PIRSR001461-3"/>
    </source>
</evidence>
<dbReference type="Proteomes" id="UP000576209">
    <property type="component" value="Unassembled WGS sequence"/>
</dbReference>
<dbReference type="InterPro" id="IPR013785">
    <property type="entry name" value="Aldolase_TIM"/>
</dbReference>
<evidence type="ECO:0000256" key="6">
    <source>
        <dbReference type="ARBA" id="ARBA00009541"/>
    </source>
</evidence>
<dbReference type="NCBIfam" id="NF004076">
    <property type="entry name" value="PRK05581.1-4"/>
    <property type="match status" value="1"/>
</dbReference>
<evidence type="ECO:0000256" key="3">
    <source>
        <dbReference type="ARBA" id="ARBA00001941"/>
    </source>
</evidence>
<dbReference type="CDD" id="cd00429">
    <property type="entry name" value="RPE"/>
    <property type="match status" value="1"/>
</dbReference>
<dbReference type="GO" id="GO:0046872">
    <property type="term" value="F:metal ion binding"/>
    <property type="evidence" value="ECO:0007669"/>
    <property type="project" value="UniProtKB-UniRule"/>
</dbReference>
<feature type="binding site" evidence="10 14">
    <location>
        <begin position="198"/>
        <end position="199"/>
    </location>
    <ligand>
        <name>substrate</name>
    </ligand>
</feature>
<accession>A0A840E219</accession>
<evidence type="ECO:0000256" key="9">
    <source>
        <dbReference type="ARBA" id="ARBA00023235"/>
    </source>
</evidence>
<comment type="cofactor">
    <cofactor evidence="2">
        <name>Mn(2+)</name>
        <dbReference type="ChEBI" id="CHEBI:29035"/>
    </cofactor>
</comment>
<gene>
    <name evidence="10" type="primary">rpe</name>
    <name evidence="15" type="ORF">GGR28_001891</name>
</gene>